<feature type="transmembrane region" description="Helical" evidence="6">
    <location>
        <begin position="324"/>
        <end position="342"/>
    </location>
</feature>
<dbReference type="GO" id="GO:0016020">
    <property type="term" value="C:membrane"/>
    <property type="evidence" value="ECO:0007669"/>
    <property type="project" value="UniProtKB-SubCell"/>
</dbReference>
<proteinExistence type="inferred from homology"/>
<protein>
    <submittedName>
        <fullName evidence="7">Bb in a boxcar isoform c</fullName>
    </submittedName>
</protein>
<keyword evidence="3 5" id="KW-0808">Transferase</keyword>
<dbReference type="InterPro" id="IPR048254">
    <property type="entry name" value="CDP_ALCOHOL_P_TRANSF_CS"/>
</dbReference>
<sequence length="390" mass="45159">MSKSKKEQKKKSSQLPFLLKPSYLNNEELNEIVINKYKGKNDSILYKYWTSPVCNWLVQKVVPSWLAPNLITFLGFVPIFLHSFLLAQYSPKFEQPIPRYTAFLSFLTAAFYSYCDNIDGKQARKTDTATALGQMFDHGIDCAVGMYMVQNIASTLQIGNTWLLYSNYLLALGGFYLTTWEEYCCEKFYLGYINGADEGTFLIRMLCLAAFIKPDMFQMTIFGFSISEITMILMFVAGVPTILTNFVKSFKSENFKIHGFKWITLSLLPCIVTLSIAVAWRLFNKELFETHPRLIFTIIGYFFANINLRVLVAHLSHNFNTWYFAKRLWILFITPAIYYGLLKSFIDEMVFLWVFAIVLMLCFLHMFASITVQMSTSLKINVFTIKKKKI</sequence>
<evidence type="ECO:0000256" key="3">
    <source>
        <dbReference type="ARBA" id="ARBA00022679"/>
    </source>
</evidence>
<reference evidence="7" key="1">
    <citation type="submission" date="2022-08" db="EMBL/GenBank/DDBJ databases">
        <title>Novel sulphate-reducing endosymbionts in the free-living metamonad Anaeramoeba.</title>
        <authorList>
            <person name="Jerlstrom-Hultqvist J."/>
            <person name="Cepicka I."/>
            <person name="Gallot-Lavallee L."/>
            <person name="Salas-Leiva D."/>
            <person name="Curtis B.A."/>
            <person name="Zahonova K."/>
            <person name="Pipaliya S."/>
            <person name="Dacks J."/>
            <person name="Roger A.J."/>
        </authorList>
    </citation>
    <scope>NUCLEOTIDE SEQUENCE</scope>
    <source>
        <strain evidence="7">Busselton2</strain>
    </source>
</reference>
<dbReference type="PANTHER" id="PTHR10414">
    <property type="entry name" value="ETHANOLAMINEPHOSPHOTRANSFERASE"/>
    <property type="match status" value="1"/>
</dbReference>
<gene>
    <name evidence="7" type="ORF">M0812_10925</name>
</gene>
<evidence type="ECO:0000256" key="6">
    <source>
        <dbReference type="SAM" id="Phobius"/>
    </source>
</evidence>
<keyword evidence="4 6" id="KW-0472">Membrane</keyword>
<dbReference type="Pfam" id="PF01066">
    <property type="entry name" value="CDP-OH_P_transf"/>
    <property type="match status" value="1"/>
</dbReference>
<evidence type="ECO:0000313" key="8">
    <source>
        <dbReference type="Proteomes" id="UP001146793"/>
    </source>
</evidence>
<organism evidence="7 8">
    <name type="scientific">Anaeramoeba flamelloides</name>
    <dbReference type="NCBI Taxonomy" id="1746091"/>
    <lineage>
        <taxon>Eukaryota</taxon>
        <taxon>Metamonada</taxon>
        <taxon>Anaeramoebidae</taxon>
        <taxon>Anaeramoeba</taxon>
    </lineage>
</organism>
<dbReference type="Proteomes" id="UP001146793">
    <property type="component" value="Unassembled WGS sequence"/>
</dbReference>
<dbReference type="InterPro" id="IPR014472">
    <property type="entry name" value="CHOPT"/>
</dbReference>
<dbReference type="PIRSF" id="PIRSF015665">
    <property type="entry name" value="CHOPT"/>
    <property type="match status" value="1"/>
</dbReference>
<feature type="transmembrane region" description="Helical" evidence="6">
    <location>
        <begin position="349"/>
        <end position="368"/>
    </location>
</feature>
<comment type="similarity">
    <text evidence="2 5">Belongs to the CDP-alcohol phosphatidyltransferase class-I family.</text>
</comment>
<dbReference type="InterPro" id="IPR043130">
    <property type="entry name" value="CDP-OH_PTrfase_TM_dom"/>
</dbReference>
<feature type="transmembrane region" description="Helical" evidence="6">
    <location>
        <begin position="262"/>
        <end position="282"/>
    </location>
</feature>
<evidence type="ECO:0000256" key="1">
    <source>
        <dbReference type="ARBA" id="ARBA00004370"/>
    </source>
</evidence>
<keyword evidence="6" id="KW-1133">Transmembrane helix</keyword>
<comment type="subcellular location">
    <subcellularLocation>
        <location evidence="1">Membrane</location>
    </subcellularLocation>
</comment>
<dbReference type="AlphaFoldDB" id="A0AAV7ZW56"/>
<feature type="transmembrane region" description="Helical" evidence="6">
    <location>
        <begin position="65"/>
        <end position="85"/>
    </location>
</feature>
<feature type="transmembrane region" description="Helical" evidence="6">
    <location>
        <begin position="97"/>
        <end position="115"/>
    </location>
</feature>
<feature type="transmembrane region" description="Helical" evidence="6">
    <location>
        <begin position="221"/>
        <end position="242"/>
    </location>
</feature>
<comment type="caution">
    <text evidence="7">The sequence shown here is derived from an EMBL/GenBank/DDBJ whole genome shotgun (WGS) entry which is preliminary data.</text>
</comment>
<dbReference type="GO" id="GO:0016780">
    <property type="term" value="F:phosphotransferase activity, for other substituted phosphate groups"/>
    <property type="evidence" value="ECO:0007669"/>
    <property type="project" value="InterPro"/>
</dbReference>
<evidence type="ECO:0000256" key="5">
    <source>
        <dbReference type="RuleBase" id="RU003750"/>
    </source>
</evidence>
<evidence type="ECO:0000256" key="2">
    <source>
        <dbReference type="ARBA" id="ARBA00010441"/>
    </source>
</evidence>
<accession>A0AAV7ZW56</accession>
<evidence type="ECO:0000313" key="7">
    <source>
        <dbReference type="EMBL" id="KAJ3445061.1"/>
    </source>
</evidence>
<evidence type="ECO:0000256" key="4">
    <source>
        <dbReference type="ARBA" id="ARBA00023136"/>
    </source>
</evidence>
<feature type="transmembrane region" description="Helical" evidence="6">
    <location>
        <begin position="294"/>
        <end position="312"/>
    </location>
</feature>
<dbReference type="EMBL" id="JANTQA010000023">
    <property type="protein sequence ID" value="KAJ3445061.1"/>
    <property type="molecule type" value="Genomic_DNA"/>
</dbReference>
<dbReference type="Gene3D" id="1.20.120.1760">
    <property type="match status" value="1"/>
</dbReference>
<dbReference type="InterPro" id="IPR000462">
    <property type="entry name" value="CDP-OH_P_trans"/>
</dbReference>
<name>A0AAV7ZW56_9EUKA</name>
<dbReference type="GO" id="GO:0008654">
    <property type="term" value="P:phospholipid biosynthetic process"/>
    <property type="evidence" value="ECO:0007669"/>
    <property type="project" value="InterPro"/>
</dbReference>
<dbReference type="PROSITE" id="PS00379">
    <property type="entry name" value="CDP_ALCOHOL_P_TRANSF"/>
    <property type="match status" value="1"/>
</dbReference>
<dbReference type="PANTHER" id="PTHR10414:SF37">
    <property type="entry name" value="BB IN A BOXCAR, ISOFORM C"/>
    <property type="match status" value="1"/>
</dbReference>
<keyword evidence="6" id="KW-0812">Transmembrane</keyword>